<evidence type="ECO:0000259" key="1">
    <source>
        <dbReference type="Pfam" id="PF01425"/>
    </source>
</evidence>
<gene>
    <name evidence="2" type="ORF">C8N42_11081</name>
</gene>
<protein>
    <submittedName>
        <fullName evidence="2">Aspartyl-tRNA(Asn)/glutamyl-tRNA(Gln) amidotransferase subunit A</fullName>
    </submittedName>
</protein>
<keyword evidence="3" id="KW-1185">Reference proteome</keyword>
<keyword evidence="2" id="KW-0808">Transferase</keyword>
<dbReference type="EMBL" id="QAOH01000010">
    <property type="protein sequence ID" value="PTQ70196.1"/>
    <property type="molecule type" value="Genomic_DNA"/>
</dbReference>
<sequence>MRSCAATLRRNRKGQAMVEYTEMSMCDLGRAIGAGDVDPRDLAAAFLDMAKAHPLSDRIYARLMEDRAMAEAEASWARARDGVRRGLLDGVPVSWKDLFDTAGVATEAGSALLKDRVPTKDAEVLRRATNAGLVALGKTHMSELAFSGLGLNPVTATTPCVNDLDAVSGGSSSGAAGSVAFGLASGAIGSDTGGSVRIPAAWNDLVGLKTTSGRIPLDGVVPLAAAFDTIGPLVKTVEDAAEVFAILDSSPAPDLKGATLKGKRLLVLENVVFDDIRDAPLDAFEASVQKFREAGAEIIRAELPAVTDAMELAGILFTTEAYAEWREVIEAAPDLMFPRILERFRSGGAFSGVDYVAGWKKLASLRADYLKATVGFDAVILPTAPNLPPKADRLMTDAEYYVTENLLTLRNTRVGNLMGLAALTLPTGIPSCGVTLQTPPMSEARLLRLGKAAEAALA</sequence>
<dbReference type="InterPro" id="IPR000120">
    <property type="entry name" value="Amidase"/>
</dbReference>
<dbReference type="PANTHER" id="PTHR11895">
    <property type="entry name" value="TRANSAMIDASE"/>
    <property type="match status" value="1"/>
</dbReference>
<dbReference type="GO" id="GO:0016740">
    <property type="term" value="F:transferase activity"/>
    <property type="evidence" value="ECO:0007669"/>
    <property type="project" value="UniProtKB-KW"/>
</dbReference>
<dbReference type="InterPro" id="IPR036928">
    <property type="entry name" value="AS_sf"/>
</dbReference>
<dbReference type="InterPro" id="IPR020556">
    <property type="entry name" value="Amidase_CS"/>
</dbReference>
<evidence type="ECO:0000313" key="2">
    <source>
        <dbReference type="EMBL" id="PTQ70196.1"/>
    </source>
</evidence>
<dbReference type="Proteomes" id="UP000244077">
    <property type="component" value="Unassembled WGS sequence"/>
</dbReference>
<reference evidence="2 3" key="1">
    <citation type="submission" date="2018-04" db="EMBL/GenBank/DDBJ databases">
        <title>Genomic Encyclopedia of Archaeal and Bacterial Type Strains, Phase II (KMG-II): from individual species to whole genera.</title>
        <authorList>
            <person name="Goeker M."/>
        </authorList>
    </citation>
    <scope>NUCLEOTIDE SEQUENCE [LARGE SCALE GENOMIC DNA]</scope>
    <source>
        <strain evidence="2 3">DSM 100434</strain>
    </source>
</reference>
<dbReference type="SUPFAM" id="SSF75304">
    <property type="entry name" value="Amidase signature (AS) enzymes"/>
    <property type="match status" value="1"/>
</dbReference>
<feature type="domain" description="Amidase" evidence="1">
    <location>
        <begin position="44"/>
        <end position="447"/>
    </location>
</feature>
<evidence type="ECO:0000313" key="3">
    <source>
        <dbReference type="Proteomes" id="UP000244077"/>
    </source>
</evidence>
<proteinExistence type="predicted"/>
<accession>A0A2T5HF82</accession>
<dbReference type="Gene3D" id="3.90.1300.10">
    <property type="entry name" value="Amidase signature (AS) domain"/>
    <property type="match status" value="1"/>
</dbReference>
<dbReference type="AlphaFoldDB" id="A0A2T5HF82"/>
<dbReference type="InterPro" id="IPR023631">
    <property type="entry name" value="Amidase_dom"/>
</dbReference>
<organism evidence="2 3">
    <name type="scientific">Celeribacter persicus</name>
    <dbReference type="NCBI Taxonomy" id="1651082"/>
    <lineage>
        <taxon>Bacteria</taxon>
        <taxon>Pseudomonadati</taxon>
        <taxon>Pseudomonadota</taxon>
        <taxon>Alphaproteobacteria</taxon>
        <taxon>Rhodobacterales</taxon>
        <taxon>Roseobacteraceae</taxon>
        <taxon>Celeribacter</taxon>
    </lineage>
</organism>
<dbReference type="Pfam" id="PF01425">
    <property type="entry name" value="Amidase"/>
    <property type="match status" value="1"/>
</dbReference>
<dbReference type="PROSITE" id="PS00571">
    <property type="entry name" value="AMIDASES"/>
    <property type="match status" value="1"/>
</dbReference>
<dbReference type="PANTHER" id="PTHR11895:SF176">
    <property type="entry name" value="AMIDASE AMID-RELATED"/>
    <property type="match status" value="1"/>
</dbReference>
<name>A0A2T5HF82_9RHOB</name>
<comment type="caution">
    <text evidence="2">The sequence shown here is derived from an EMBL/GenBank/DDBJ whole genome shotgun (WGS) entry which is preliminary data.</text>
</comment>